<dbReference type="Proteomes" id="UP000806378">
    <property type="component" value="Unassembled WGS sequence"/>
</dbReference>
<feature type="compositionally biased region" description="Acidic residues" evidence="8">
    <location>
        <begin position="479"/>
        <end position="488"/>
    </location>
</feature>
<keyword evidence="3 6" id="KW-0805">Transcription regulation</keyword>
<evidence type="ECO:0000256" key="1">
    <source>
        <dbReference type="ARBA" id="ARBA00004123"/>
    </source>
</evidence>
<dbReference type="Gramene" id="rna-gnl|WGS:JABURB|Cocit.L4637.1">
    <property type="protein sequence ID" value="cds-KAF7846306.1"/>
    <property type="gene ID" value="gene-BT93_L4637"/>
</dbReference>
<evidence type="ECO:0000256" key="4">
    <source>
        <dbReference type="ARBA" id="ARBA00023163"/>
    </source>
</evidence>
<dbReference type="Pfam" id="PF10513">
    <property type="entry name" value="EPL1"/>
    <property type="match status" value="1"/>
</dbReference>
<dbReference type="GO" id="GO:0035267">
    <property type="term" value="C:NuA4 histone acetyltransferase complex"/>
    <property type="evidence" value="ECO:0007669"/>
    <property type="project" value="InterPro"/>
</dbReference>
<keyword evidence="5 6" id="KW-0539">Nucleus</keyword>
<evidence type="ECO:0000256" key="2">
    <source>
        <dbReference type="ARBA" id="ARBA00008035"/>
    </source>
</evidence>
<evidence type="ECO:0000256" key="3">
    <source>
        <dbReference type="ARBA" id="ARBA00023015"/>
    </source>
</evidence>
<dbReference type="InterPro" id="IPR019542">
    <property type="entry name" value="Enhancer_polycomb-like_N"/>
</dbReference>
<name>A0A8T0CJN7_CORYI</name>
<sequence>MSRVTGRHTRPKKLTPKQNVYIFREEQVDSLNDVDATRGPVETGVDKSEESEYHLQQAIKASQKANEKVKDAYIPTPPTLSSDIQYDVLYPFGWQQPATYIRSSATVEDSAGVPYCMDEEDEVGLLLINKSLPSDLEQLDEDRFEAVMNHFEETAQAKQPFAAVDNPPVLPLDELEQNYDDTIPEFVRIYAGFVYDHWCRRRTEKINHAIGPNLKFETGSENDDADPYVCFRRREVRQIRRTRNRDNASQEKLKKLRQELEQARNLLIMVKQREQMRRDSLVVDKEMFEQRHHFREIKRKLNIAGDDELLINQKKQKLPPVVTAEAVTPMMVARPGPELKTIDDIRAEKQRAIDMEIETNVDKHIRWNEGYIDKTTFPITPEEPVPVQKPFLAAYPATEYLPTPPASASGDEASKEDVPVLDISRSSTPFRYASPMDDDSGRMPSFRCRIGRGGRILLDRRLPRKSSAEKDERFRFDVSSDEETEELDQSFADCMNRRTAERASLLNSNSRNADQSQQSRRVPIEQASAAAQSG</sequence>
<keyword evidence="4 6" id="KW-0804">Transcription</keyword>
<keyword evidence="11" id="KW-1185">Reference proteome</keyword>
<evidence type="ECO:0000313" key="10">
    <source>
        <dbReference type="EMBL" id="KAF7846306.1"/>
    </source>
</evidence>
<dbReference type="OrthoDB" id="435275at2759"/>
<proteinExistence type="inferred from homology"/>
<dbReference type="GO" id="GO:0005634">
    <property type="term" value="C:nucleus"/>
    <property type="evidence" value="ECO:0007669"/>
    <property type="project" value="UniProtKB-SubCell"/>
</dbReference>
<dbReference type="InterPro" id="IPR024943">
    <property type="entry name" value="Enhancer_polycomb"/>
</dbReference>
<feature type="region of interest" description="Disordered" evidence="8">
    <location>
        <begin position="461"/>
        <end position="489"/>
    </location>
</feature>
<evidence type="ECO:0000256" key="8">
    <source>
        <dbReference type="SAM" id="MobiDB-lite"/>
    </source>
</evidence>
<accession>A0A8T0CJN7</accession>
<comment type="caution">
    <text evidence="10">The sequence shown here is derived from an EMBL/GenBank/DDBJ whole genome shotgun (WGS) entry which is preliminary data.</text>
</comment>
<dbReference type="EMBL" id="MU093795">
    <property type="protein sequence ID" value="KAF7846306.1"/>
    <property type="molecule type" value="Genomic_DNA"/>
</dbReference>
<comment type="similarity">
    <text evidence="2 6">Belongs to the enhancer of polycomb family.</text>
</comment>
<protein>
    <recommendedName>
        <fullName evidence="6">Enhancer of polycomb-like protein</fullName>
    </recommendedName>
</protein>
<feature type="domain" description="Enhancer of polycomb-like N-terminal" evidence="9">
    <location>
        <begin position="11"/>
        <end position="153"/>
    </location>
</feature>
<evidence type="ECO:0000256" key="7">
    <source>
        <dbReference type="SAM" id="Coils"/>
    </source>
</evidence>
<gene>
    <name evidence="10" type="ORF">BT93_L4637</name>
</gene>
<evidence type="ECO:0000313" key="11">
    <source>
        <dbReference type="Proteomes" id="UP000806378"/>
    </source>
</evidence>
<dbReference type="GO" id="GO:0006357">
    <property type="term" value="P:regulation of transcription by RNA polymerase II"/>
    <property type="evidence" value="ECO:0007669"/>
    <property type="project" value="InterPro"/>
</dbReference>
<feature type="coiled-coil region" evidence="7">
    <location>
        <begin position="239"/>
        <end position="273"/>
    </location>
</feature>
<feature type="compositionally biased region" description="Polar residues" evidence="8">
    <location>
        <begin position="505"/>
        <end position="520"/>
    </location>
</feature>
<feature type="region of interest" description="Disordered" evidence="8">
    <location>
        <begin position="503"/>
        <end position="534"/>
    </location>
</feature>
<evidence type="ECO:0000256" key="5">
    <source>
        <dbReference type="ARBA" id="ARBA00023242"/>
    </source>
</evidence>
<reference evidence="10" key="1">
    <citation type="submission" date="2020-05" db="EMBL/GenBank/DDBJ databases">
        <title>WGS assembly of Corymbia citriodora subspecies variegata.</title>
        <authorList>
            <person name="Barry K."/>
            <person name="Hundley H."/>
            <person name="Shu S."/>
            <person name="Jenkins J."/>
            <person name="Grimwood J."/>
            <person name="Baten A."/>
        </authorList>
    </citation>
    <scope>NUCLEOTIDE SEQUENCE</scope>
    <source>
        <strain evidence="10">CV2-018</strain>
    </source>
</reference>
<evidence type="ECO:0000256" key="6">
    <source>
        <dbReference type="RuleBase" id="RU361124"/>
    </source>
</evidence>
<feature type="compositionally biased region" description="Basic and acidic residues" evidence="8">
    <location>
        <begin position="461"/>
        <end position="478"/>
    </location>
</feature>
<organism evidence="10 11">
    <name type="scientific">Corymbia citriodora subsp. variegata</name>
    <dbReference type="NCBI Taxonomy" id="360336"/>
    <lineage>
        <taxon>Eukaryota</taxon>
        <taxon>Viridiplantae</taxon>
        <taxon>Streptophyta</taxon>
        <taxon>Embryophyta</taxon>
        <taxon>Tracheophyta</taxon>
        <taxon>Spermatophyta</taxon>
        <taxon>Magnoliopsida</taxon>
        <taxon>eudicotyledons</taxon>
        <taxon>Gunneridae</taxon>
        <taxon>Pentapetalae</taxon>
        <taxon>rosids</taxon>
        <taxon>malvids</taxon>
        <taxon>Myrtales</taxon>
        <taxon>Myrtaceae</taxon>
        <taxon>Myrtoideae</taxon>
        <taxon>Eucalypteae</taxon>
        <taxon>Corymbia</taxon>
    </lineage>
</organism>
<keyword evidence="7" id="KW-0175">Coiled coil</keyword>
<dbReference type="PANTHER" id="PTHR14898">
    <property type="entry name" value="ENHANCER OF POLYCOMB"/>
    <property type="match status" value="1"/>
</dbReference>
<comment type="subcellular location">
    <subcellularLocation>
        <location evidence="1 6">Nucleus</location>
    </subcellularLocation>
</comment>
<dbReference type="AlphaFoldDB" id="A0A8T0CJN7"/>
<evidence type="ECO:0000259" key="9">
    <source>
        <dbReference type="Pfam" id="PF10513"/>
    </source>
</evidence>